<evidence type="ECO:0000313" key="4">
    <source>
        <dbReference type="EMBL" id="KAE9113926.1"/>
    </source>
</evidence>
<dbReference type="EMBL" id="QXGC01002083">
    <property type="protein sequence ID" value="KAE9191073.1"/>
    <property type="molecule type" value="Genomic_DNA"/>
</dbReference>
<protein>
    <submittedName>
        <fullName evidence="4">Uncharacterized protein</fullName>
    </submittedName>
</protein>
<dbReference type="Proteomes" id="UP000486351">
    <property type="component" value="Unassembled WGS sequence"/>
</dbReference>
<dbReference type="EMBL" id="QXFZ01000503">
    <property type="protein sequence ID" value="KAE9113926.1"/>
    <property type="molecule type" value="Genomic_DNA"/>
</dbReference>
<dbReference type="Proteomes" id="UP000440732">
    <property type="component" value="Unassembled WGS sequence"/>
</dbReference>
<evidence type="ECO:0000313" key="1">
    <source>
        <dbReference type="EMBL" id="KAE8936505.1"/>
    </source>
</evidence>
<evidence type="ECO:0000313" key="9">
    <source>
        <dbReference type="EMBL" id="KAE9304284.1"/>
    </source>
</evidence>
<sequence length="54" mass="5870">MGSIYCACFAAAAAARYSSRKQRSAESPAFTGLLRGVSALSDPVYRYCRFGRVE</sequence>
<proteinExistence type="predicted"/>
<evidence type="ECO:0000313" key="8">
    <source>
        <dbReference type="EMBL" id="KAE9206790.1"/>
    </source>
</evidence>
<reference evidence="11 12" key="1">
    <citation type="submission" date="2018-08" db="EMBL/GenBank/DDBJ databases">
        <title>Genomic investigation of the strawberry pathogen Phytophthora fragariae indicates pathogenicity is determined by transcriptional variation in three key races.</title>
        <authorList>
            <person name="Adams T.M."/>
            <person name="Armitage A.D."/>
            <person name="Sobczyk M.K."/>
            <person name="Bates H.J."/>
            <person name="Dunwell J.M."/>
            <person name="Nellist C.F."/>
            <person name="Harrison R.J."/>
        </authorList>
    </citation>
    <scope>NUCLEOTIDE SEQUENCE [LARGE SCALE GENOMIC DNA]</scope>
    <source>
        <strain evidence="9 13">A4</strain>
        <strain evidence="8 14">BC-1</strain>
        <strain evidence="6 18">BC-23</strain>
        <strain evidence="7 12">NOV-27</strain>
        <strain evidence="5 15">NOV-5</strain>
        <strain evidence="4 16">NOV-71</strain>
        <strain evidence="10 19">NOV-77</strain>
        <strain evidence="1 11">NOV-9</strain>
        <strain evidence="3 20">ONT-3</strain>
        <strain evidence="2 17">SCRP245</strain>
    </source>
</reference>
<evidence type="ECO:0000313" key="12">
    <source>
        <dbReference type="Proteomes" id="UP000433483"/>
    </source>
</evidence>
<evidence type="ECO:0000313" key="13">
    <source>
        <dbReference type="Proteomes" id="UP000437068"/>
    </source>
</evidence>
<dbReference type="Proteomes" id="UP000460718">
    <property type="component" value="Unassembled WGS sequence"/>
</dbReference>
<evidence type="ECO:0000313" key="10">
    <source>
        <dbReference type="EMBL" id="KAE9315427.1"/>
    </source>
</evidence>
<evidence type="ECO:0000313" key="15">
    <source>
        <dbReference type="Proteomes" id="UP000440732"/>
    </source>
</evidence>
<dbReference type="EMBL" id="QXFX01000816">
    <property type="protein sequence ID" value="KAE9103506.1"/>
    <property type="molecule type" value="Genomic_DNA"/>
</dbReference>
<dbReference type="AlphaFoldDB" id="A0A6A3SBX8"/>
<comment type="caution">
    <text evidence="4">The sequence shown here is derived from an EMBL/GenBank/DDBJ whole genome shotgun (WGS) entry which is preliminary data.</text>
</comment>
<evidence type="ECO:0000313" key="11">
    <source>
        <dbReference type="Proteomes" id="UP000429523"/>
    </source>
</evidence>
<dbReference type="EMBL" id="QXGD01001407">
    <property type="protein sequence ID" value="KAE9206790.1"/>
    <property type="molecule type" value="Genomic_DNA"/>
</dbReference>
<dbReference type="Proteomes" id="UP000429523">
    <property type="component" value="Unassembled WGS sequence"/>
</dbReference>
<evidence type="ECO:0000313" key="17">
    <source>
        <dbReference type="Proteomes" id="UP000460718"/>
    </source>
</evidence>
<organism evidence="4 16">
    <name type="scientific">Phytophthora fragariae</name>
    <dbReference type="NCBI Taxonomy" id="53985"/>
    <lineage>
        <taxon>Eukaryota</taxon>
        <taxon>Sar</taxon>
        <taxon>Stramenopiles</taxon>
        <taxon>Oomycota</taxon>
        <taxon>Peronosporomycetes</taxon>
        <taxon>Peronosporales</taxon>
        <taxon>Peronosporaceae</taxon>
        <taxon>Phytophthora</taxon>
    </lineage>
</organism>
<dbReference type="Proteomes" id="UP000437068">
    <property type="component" value="Unassembled WGS sequence"/>
</dbReference>
<dbReference type="EMBL" id="QXGA01000767">
    <property type="protein sequence ID" value="KAE9141650.1"/>
    <property type="molecule type" value="Genomic_DNA"/>
</dbReference>
<evidence type="ECO:0000313" key="16">
    <source>
        <dbReference type="Proteomes" id="UP000441208"/>
    </source>
</evidence>
<accession>A0A6A3SBX8</accession>
<evidence type="ECO:0000313" key="14">
    <source>
        <dbReference type="Proteomes" id="UP000440367"/>
    </source>
</evidence>
<evidence type="ECO:0000313" key="3">
    <source>
        <dbReference type="EMBL" id="KAE9103506.1"/>
    </source>
</evidence>
<dbReference type="EMBL" id="QXGE01000760">
    <property type="protein sequence ID" value="KAE9304284.1"/>
    <property type="molecule type" value="Genomic_DNA"/>
</dbReference>
<dbReference type="Proteomes" id="UP000476176">
    <property type="component" value="Unassembled WGS sequence"/>
</dbReference>
<dbReference type="EMBL" id="QXFW01000282">
    <property type="protein sequence ID" value="KAE9017605.1"/>
    <property type="molecule type" value="Genomic_DNA"/>
</dbReference>
<dbReference type="Proteomes" id="UP000440367">
    <property type="component" value="Unassembled WGS sequence"/>
</dbReference>
<gene>
    <name evidence="9" type="ORF">PF001_g13149</name>
    <name evidence="8" type="ORF">PF002_g19903</name>
    <name evidence="6" type="ORF">PF004_g21706</name>
    <name evidence="7" type="ORF">PF005_g14051</name>
    <name evidence="5" type="ORF">PF006_g13112</name>
    <name evidence="4" type="ORF">PF007_g10571</name>
    <name evidence="10" type="ORF">PF008_g19253</name>
    <name evidence="1" type="ORF">PF009_g13570</name>
    <name evidence="3" type="ORF">PF010_g13714</name>
    <name evidence="2" type="ORF">PF011_g6625</name>
</gene>
<dbReference type="EMBL" id="QXGF01000713">
    <property type="protein sequence ID" value="KAE8936505.1"/>
    <property type="molecule type" value="Genomic_DNA"/>
</dbReference>
<evidence type="ECO:0000313" key="7">
    <source>
        <dbReference type="EMBL" id="KAE9203749.1"/>
    </source>
</evidence>
<evidence type="ECO:0000313" key="19">
    <source>
        <dbReference type="Proteomes" id="UP000486351"/>
    </source>
</evidence>
<evidence type="ECO:0000313" key="20">
    <source>
        <dbReference type="Proteomes" id="UP000488956"/>
    </source>
</evidence>
<dbReference type="EMBL" id="QXFY01001531">
    <property type="protein sequence ID" value="KAE9315427.1"/>
    <property type="molecule type" value="Genomic_DNA"/>
</dbReference>
<dbReference type="Proteomes" id="UP000433483">
    <property type="component" value="Unassembled WGS sequence"/>
</dbReference>
<evidence type="ECO:0000313" key="5">
    <source>
        <dbReference type="EMBL" id="KAE9141650.1"/>
    </source>
</evidence>
<dbReference type="Proteomes" id="UP000441208">
    <property type="component" value="Unassembled WGS sequence"/>
</dbReference>
<evidence type="ECO:0000313" key="6">
    <source>
        <dbReference type="EMBL" id="KAE9191073.1"/>
    </source>
</evidence>
<name>A0A6A3SBX8_9STRA</name>
<dbReference type="Proteomes" id="UP000488956">
    <property type="component" value="Unassembled WGS sequence"/>
</dbReference>
<evidence type="ECO:0000313" key="2">
    <source>
        <dbReference type="EMBL" id="KAE9017605.1"/>
    </source>
</evidence>
<dbReference type="EMBL" id="QXGB01000811">
    <property type="protein sequence ID" value="KAE9203749.1"/>
    <property type="molecule type" value="Genomic_DNA"/>
</dbReference>
<keyword evidence="12" id="KW-1185">Reference proteome</keyword>
<evidence type="ECO:0000313" key="18">
    <source>
        <dbReference type="Proteomes" id="UP000476176"/>
    </source>
</evidence>